<dbReference type="Gene3D" id="3.30.479.10">
    <property type="entry name" value="6-pyruvoyl tetrahydropterin synthase/QueD"/>
    <property type="match status" value="1"/>
</dbReference>
<protein>
    <recommendedName>
        <fullName evidence="3 5">6-carboxy-5,6,7,8-tetrahydropterin synthase</fullName>
        <ecNumber evidence="5">4.-.-.-</ecNumber>
    </recommendedName>
</protein>
<evidence type="ECO:0000256" key="7">
    <source>
        <dbReference type="PIRSR" id="PIRSR006113-2"/>
    </source>
</evidence>
<dbReference type="RefSeq" id="WP_068549492.1">
    <property type="nucleotide sequence ID" value="NZ_AP013035.1"/>
</dbReference>
<dbReference type="InterPro" id="IPR038418">
    <property type="entry name" value="6-PTP_synth/QueD_sf"/>
</dbReference>
<reference evidence="9" key="1">
    <citation type="journal article" date="2018" name="Science">
        <title>A primordial and reversible TCA cycle in a facultatively chemolithoautotrophic thermophile.</title>
        <authorList>
            <person name="Nunoura T."/>
            <person name="Chikaraishi Y."/>
            <person name="Izaki R."/>
            <person name="Suwa T."/>
            <person name="Sato T."/>
            <person name="Harada T."/>
            <person name="Mori K."/>
            <person name="Kato Y."/>
            <person name="Miyazaki M."/>
            <person name="Shimamura S."/>
            <person name="Yanagawa K."/>
            <person name="Shuto A."/>
            <person name="Ohkouchi N."/>
            <person name="Fujita N."/>
            <person name="Takaki Y."/>
            <person name="Atomi H."/>
            <person name="Takai K."/>
        </authorList>
    </citation>
    <scope>NUCLEOTIDE SEQUENCE [LARGE SCALE GENOMIC DNA]</scope>
    <source>
        <strain evidence="9">DSM 17441 / JCM 13301 / NBRC 103674 / ABI70S6</strain>
    </source>
</reference>
<feature type="binding site" evidence="7">
    <location>
        <position position="15"/>
    </location>
    <ligand>
        <name>Zn(2+)</name>
        <dbReference type="ChEBI" id="CHEBI:29105"/>
    </ligand>
</feature>
<comment type="catalytic activity">
    <reaction evidence="4 5">
        <text>7,8-dihydroneopterin 3'-triphosphate + H2O = 6-carboxy-5,6,7,8-tetrahydropterin + triphosphate + acetaldehyde + 2 H(+)</text>
        <dbReference type="Rhea" id="RHEA:27966"/>
        <dbReference type="ChEBI" id="CHEBI:15343"/>
        <dbReference type="ChEBI" id="CHEBI:15377"/>
        <dbReference type="ChEBI" id="CHEBI:15378"/>
        <dbReference type="ChEBI" id="CHEBI:18036"/>
        <dbReference type="ChEBI" id="CHEBI:58462"/>
        <dbReference type="ChEBI" id="CHEBI:61032"/>
        <dbReference type="EC" id="4.1.2.50"/>
    </reaction>
</comment>
<evidence type="ECO:0000256" key="4">
    <source>
        <dbReference type="ARBA" id="ARBA00048807"/>
    </source>
</evidence>
<dbReference type="EMBL" id="AP013035">
    <property type="protein sequence ID" value="BAT71498.1"/>
    <property type="molecule type" value="Genomic_DNA"/>
</dbReference>
<evidence type="ECO:0000313" key="8">
    <source>
        <dbReference type="EMBL" id="BAT71498.1"/>
    </source>
</evidence>
<dbReference type="UniPathway" id="UPA00391"/>
<dbReference type="GO" id="GO:0046872">
    <property type="term" value="F:metal ion binding"/>
    <property type="evidence" value="ECO:0007669"/>
    <property type="project" value="UniProtKB-KW"/>
</dbReference>
<dbReference type="GO" id="GO:0008616">
    <property type="term" value="P:tRNA queuosine(34) biosynthetic process"/>
    <property type="evidence" value="ECO:0007669"/>
    <property type="project" value="UniProtKB-KW"/>
</dbReference>
<proteinExistence type="inferred from homology"/>
<dbReference type="PIRSF" id="PIRSF006113">
    <property type="entry name" value="PTP_synth"/>
    <property type="match status" value="1"/>
</dbReference>
<feature type="binding site" evidence="7">
    <location>
        <position position="30"/>
    </location>
    <ligand>
        <name>Zn(2+)</name>
        <dbReference type="ChEBI" id="CHEBI:29105"/>
    </ligand>
</feature>
<accession>A0A0S3QT53</accession>
<dbReference type="GO" id="GO:0070497">
    <property type="term" value="F:6-carboxytetrahydropterin synthase activity"/>
    <property type="evidence" value="ECO:0007669"/>
    <property type="project" value="UniProtKB-EC"/>
</dbReference>
<comment type="pathway">
    <text evidence="1 5">Purine metabolism; 7-cyano-7-deazaguanine biosynthesis.</text>
</comment>
<evidence type="ECO:0000256" key="1">
    <source>
        <dbReference type="ARBA" id="ARBA00005061"/>
    </source>
</evidence>
<dbReference type="KEGG" id="ttk:TST_0693"/>
<sequence length="123" mass="14309">MPWLLKIVDSFGAAHFLRNYRGKCENLHGHNWRVELEVFGDKLDKTGLVLDFKLLKRILKEVLDRLDHRLINEIEPFDKINPSSENIARFIFEEVAGKLPEGVKVHSVTVWESDSACAKYFQE</sequence>
<dbReference type="SUPFAM" id="SSF55620">
    <property type="entry name" value="Tetrahydrobiopterin biosynthesis enzymes-like"/>
    <property type="match status" value="1"/>
</dbReference>
<dbReference type="AlphaFoldDB" id="A0A0S3QT53"/>
<feature type="binding site" evidence="7">
    <location>
        <position position="28"/>
    </location>
    <ligand>
        <name>Zn(2+)</name>
        <dbReference type="ChEBI" id="CHEBI:29105"/>
    </ligand>
</feature>
<comment type="cofactor">
    <cofactor evidence="5 7">
        <name>Zn(2+)</name>
        <dbReference type="ChEBI" id="CHEBI:29105"/>
    </cofactor>
    <text evidence="5 7">Binds 1 zinc ion per subunit.</text>
</comment>
<dbReference type="PANTHER" id="PTHR12589">
    <property type="entry name" value="PYRUVOYL TETRAHYDROBIOPTERIN SYNTHASE"/>
    <property type="match status" value="1"/>
</dbReference>
<dbReference type="OrthoDB" id="9804698at2"/>
<dbReference type="NCBIfam" id="TIGR03367">
    <property type="entry name" value="queuosine_QueD"/>
    <property type="match status" value="1"/>
</dbReference>
<keyword evidence="5" id="KW-0671">Queuosine biosynthesis</keyword>
<feature type="active site" description="Charge relay system" evidence="6">
    <location>
        <position position="112"/>
    </location>
</feature>
<keyword evidence="5 8" id="KW-0456">Lyase</keyword>
<dbReference type="Proteomes" id="UP000063234">
    <property type="component" value="Chromosome"/>
</dbReference>
<feature type="active site" description="Proton acceptor" evidence="6">
    <location>
        <position position="24"/>
    </location>
</feature>
<evidence type="ECO:0000313" key="9">
    <source>
        <dbReference type="Proteomes" id="UP000063234"/>
    </source>
</evidence>
<evidence type="ECO:0000256" key="3">
    <source>
        <dbReference type="ARBA" id="ARBA00018141"/>
    </source>
</evidence>
<dbReference type="EC" id="4.-.-.-" evidence="5"/>
<organism evidence="8 9">
    <name type="scientific">Thermosulfidibacter takaii (strain DSM 17441 / JCM 13301 / NBRC 103674 / ABI70S6)</name>
    <dbReference type="NCBI Taxonomy" id="1298851"/>
    <lineage>
        <taxon>Bacteria</taxon>
        <taxon>Pseudomonadati</taxon>
        <taxon>Thermosulfidibacterota</taxon>
        <taxon>Thermosulfidibacteria</taxon>
        <taxon>Thermosulfidibacterales</taxon>
        <taxon>Thermosulfidibacteraceae</taxon>
    </lineage>
</organism>
<dbReference type="PANTHER" id="PTHR12589:SF8">
    <property type="entry name" value="6-CARBOXY-5,6,7,8-TETRAHYDROPTERIN SYNTHASE"/>
    <property type="match status" value="1"/>
</dbReference>
<comment type="similarity">
    <text evidence="2 5">Belongs to the PTPS family. QueD subfamily.</text>
</comment>
<dbReference type="STRING" id="1298851.TST_0693"/>
<keyword evidence="9" id="KW-1185">Reference proteome</keyword>
<keyword evidence="5 7" id="KW-0479">Metal-binding</keyword>
<dbReference type="InterPro" id="IPR007115">
    <property type="entry name" value="6-PTP_synth/QueD"/>
</dbReference>
<keyword evidence="5 7" id="KW-0862">Zinc</keyword>
<evidence type="ECO:0000256" key="6">
    <source>
        <dbReference type="PIRSR" id="PIRSR006113-1"/>
    </source>
</evidence>
<name>A0A0S3QT53_THET7</name>
<gene>
    <name evidence="8" type="primary">queD</name>
    <name evidence="8" type="ORF">TST_0693</name>
</gene>
<feature type="active site" description="Charge relay system" evidence="6">
    <location>
        <position position="68"/>
    </location>
</feature>
<dbReference type="Pfam" id="PF01242">
    <property type="entry name" value="PTPS"/>
    <property type="match status" value="1"/>
</dbReference>
<evidence type="ECO:0000256" key="5">
    <source>
        <dbReference type="PIRNR" id="PIRNR006113"/>
    </source>
</evidence>
<evidence type="ECO:0000256" key="2">
    <source>
        <dbReference type="ARBA" id="ARBA00008900"/>
    </source>
</evidence>